<evidence type="ECO:0000313" key="4">
    <source>
        <dbReference type="EMBL" id="SDZ81069.1"/>
    </source>
</evidence>
<dbReference type="PANTHER" id="PTHR34295:SF1">
    <property type="entry name" value="BIOTIN TRANSPORTER BIOY"/>
    <property type="match status" value="1"/>
</dbReference>
<protein>
    <recommendedName>
        <fullName evidence="2">Biotin transporter</fullName>
    </recommendedName>
</protein>
<feature type="transmembrane region" description="Helical" evidence="3">
    <location>
        <begin position="22"/>
        <end position="40"/>
    </location>
</feature>
<evidence type="ECO:0000256" key="3">
    <source>
        <dbReference type="SAM" id="Phobius"/>
    </source>
</evidence>
<dbReference type="PANTHER" id="PTHR34295">
    <property type="entry name" value="BIOTIN TRANSPORTER BIOY"/>
    <property type="match status" value="1"/>
</dbReference>
<comment type="subcellular location">
    <subcellularLocation>
        <location evidence="2">Cell membrane</location>
        <topology evidence="2">Multi-pass membrane protein</topology>
    </subcellularLocation>
</comment>
<sequence length="194" mass="20417">MSRVLSEAVAPAEGAALWAKRVALVALGVAAMAVAAKIKVPMWPVPITMQSFVVLSIGAAYGFRLGGVTMLAYLLVGAVGFDVFTGSSAAENGLAYMMGGTGGYLLGFVLAAGFLGWCARRGWDRSWLNVSLAMLAGNALIFAPGVMWLGVLYGWDKPILDWGLWPFMPGMVLKTALAAMVFPLAWRAVGEARG</sequence>
<name>A0A1H3W207_9RHOB</name>
<dbReference type="InterPro" id="IPR003784">
    <property type="entry name" value="BioY"/>
</dbReference>
<keyword evidence="5" id="KW-1185">Reference proteome</keyword>
<feature type="transmembrane region" description="Helical" evidence="3">
    <location>
        <begin position="52"/>
        <end position="76"/>
    </location>
</feature>
<evidence type="ECO:0000256" key="2">
    <source>
        <dbReference type="PIRNR" id="PIRNR016661"/>
    </source>
</evidence>
<gene>
    <name evidence="4" type="ORF">SAMN05444370_101469</name>
</gene>
<dbReference type="STRING" id="89524.SAMN05444370_101469"/>
<evidence type="ECO:0000256" key="1">
    <source>
        <dbReference type="ARBA" id="ARBA00010692"/>
    </source>
</evidence>
<dbReference type="EMBL" id="FNQM01000001">
    <property type="protein sequence ID" value="SDZ81069.1"/>
    <property type="molecule type" value="Genomic_DNA"/>
</dbReference>
<keyword evidence="3" id="KW-1133">Transmembrane helix</keyword>
<feature type="transmembrane region" description="Helical" evidence="3">
    <location>
        <begin position="96"/>
        <end position="118"/>
    </location>
</feature>
<feature type="transmembrane region" description="Helical" evidence="3">
    <location>
        <begin position="130"/>
        <end position="155"/>
    </location>
</feature>
<dbReference type="Proteomes" id="UP000198703">
    <property type="component" value="Unassembled WGS sequence"/>
</dbReference>
<evidence type="ECO:0000313" key="5">
    <source>
        <dbReference type="Proteomes" id="UP000198703"/>
    </source>
</evidence>
<reference evidence="4 5" key="1">
    <citation type="submission" date="2016-10" db="EMBL/GenBank/DDBJ databases">
        <authorList>
            <person name="de Groot N.N."/>
        </authorList>
    </citation>
    <scope>NUCLEOTIDE SEQUENCE [LARGE SCALE GENOMIC DNA]</scope>
    <source>
        <strain evidence="4 5">DSM 15345</strain>
    </source>
</reference>
<dbReference type="Pfam" id="PF02632">
    <property type="entry name" value="BioY"/>
    <property type="match status" value="1"/>
</dbReference>
<comment type="similarity">
    <text evidence="1 2">Belongs to the BioY family.</text>
</comment>
<keyword evidence="3" id="KW-0812">Transmembrane</keyword>
<accession>A0A1H3W207</accession>
<keyword evidence="2" id="KW-0813">Transport</keyword>
<keyword evidence="2 3" id="KW-0472">Membrane</keyword>
<dbReference type="AlphaFoldDB" id="A0A1H3W207"/>
<dbReference type="OrthoDB" id="9803495at2"/>
<dbReference type="RefSeq" id="WP_093247970.1">
    <property type="nucleotide sequence ID" value="NZ_FNQM01000001.1"/>
</dbReference>
<feature type="transmembrane region" description="Helical" evidence="3">
    <location>
        <begin position="167"/>
        <end position="186"/>
    </location>
</feature>
<dbReference type="Gene3D" id="1.10.1760.20">
    <property type="match status" value="1"/>
</dbReference>
<dbReference type="GO" id="GO:0015225">
    <property type="term" value="F:biotin transmembrane transporter activity"/>
    <property type="evidence" value="ECO:0007669"/>
    <property type="project" value="UniProtKB-UniRule"/>
</dbReference>
<dbReference type="PIRSF" id="PIRSF016661">
    <property type="entry name" value="BioY"/>
    <property type="match status" value="1"/>
</dbReference>
<organism evidence="4 5">
    <name type="scientific">Rubrimonas cliftonensis</name>
    <dbReference type="NCBI Taxonomy" id="89524"/>
    <lineage>
        <taxon>Bacteria</taxon>
        <taxon>Pseudomonadati</taxon>
        <taxon>Pseudomonadota</taxon>
        <taxon>Alphaproteobacteria</taxon>
        <taxon>Rhodobacterales</taxon>
        <taxon>Paracoccaceae</taxon>
        <taxon>Rubrimonas</taxon>
    </lineage>
</organism>
<keyword evidence="2" id="KW-1003">Cell membrane</keyword>
<dbReference type="GO" id="GO:0005886">
    <property type="term" value="C:plasma membrane"/>
    <property type="evidence" value="ECO:0007669"/>
    <property type="project" value="UniProtKB-SubCell"/>
</dbReference>
<proteinExistence type="inferred from homology"/>